<feature type="domain" description="SprT-like" evidence="1">
    <location>
        <begin position="117"/>
        <end position="275"/>
    </location>
</feature>
<dbReference type="SMART" id="SM00731">
    <property type="entry name" value="SprT"/>
    <property type="match status" value="1"/>
</dbReference>
<reference evidence="2" key="1">
    <citation type="submission" date="2021-01" db="EMBL/GenBank/DDBJ databases">
        <authorList>
            <person name="Corre E."/>
            <person name="Pelletier E."/>
            <person name="Niang G."/>
            <person name="Scheremetjew M."/>
            <person name="Finn R."/>
            <person name="Kale V."/>
            <person name="Holt S."/>
            <person name="Cochrane G."/>
            <person name="Meng A."/>
            <person name="Brown T."/>
            <person name="Cohen L."/>
        </authorList>
    </citation>
    <scope>NUCLEOTIDE SEQUENCE</scope>
    <source>
        <strain evidence="2">CCMP3278</strain>
    </source>
</reference>
<gene>
    <name evidence="2" type="ORF">TOLI1172_LOCUS1260</name>
</gene>
<dbReference type="PANTHER" id="PTHR23099">
    <property type="entry name" value="TRANSCRIPTIONAL REGULATOR"/>
    <property type="match status" value="1"/>
</dbReference>
<evidence type="ECO:0000259" key="1">
    <source>
        <dbReference type="SMART" id="SM00731"/>
    </source>
</evidence>
<accession>A0A7S0ZBS0</accession>
<dbReference type="AlphaFoldDB" id="A0A7S0ZBS0"/>
<dbReference type="GO" id="GO:0006950">
    <property type="term" value="P:response to stress"/>
    <property type="evidence" value="ECO:0007669"/>
    <property type="project" value="UniProtKB-ARBA"/>
</dbReference>
<protein>
    <recommendedName>
        <fullName evidence="1">SprT-like domain-containing protein</fullName>
    </recommendedName>
</protein>
<dbReference type="Pfam" id="PF10263">
    <property type="entry name" value="SprT-like"/>
    <property type="match status" value="1"/>
</dbReference>
<proteinExistence type="predicted"/>
<sequence length="280" mass="33071">MDVELLFIHSFSVLHNSRRGWRSSECVCRLKSSRHHHHHPRRYSTSRYTKLIYSPYLLNSQGIRGMQNDEESKDESFSSLSRLSSECFDHDLVLNDLNEIDLKSDSIIKEDQQSLSLRATRIFCYFEREAFGGMLRDRTSLFWNSRFRRSAGMTRFLEDRSSFPPRRHAAIELSSKVVDRPERLYATLIHEMCHAAQWVIDNESKPPHGESFRRWASRCLELDPELSVQTRHDYEIEFKYKYECQNCHLVYGRHSASIDIRKRVCGKCRGKLKCLRGDQT</sequence>
<dbReference type="PANTHER" id="PTHR23099:SF0">
    <property type="entry name" value="GERM CELL NUCLEAR ACIDIC PROTEIN"/>
    <property type="match status" value="1"/>
</dbReference>
<dbReference type="InterPro" id="IPR006640">
    <property type="entry name" value="SprT-like_domain"/>
</dbReference>
<dbReference type="GO" id="GO:0005634">
    <property type="term" value="C:nucleus"/>
    <property type="evidence" value="ECO:0007669"/>
    <property type="project" value="TreeGrafter"/>
</dbReference>
<dbReference type="EMBL" id="HBFP01001733">
    <property type="protein sequence ID" value="CAD8816872.1"/>
    <property type="molecule type" value="Transcribed_RNA"/>
</dbReference>
<name>A0A7S0ZBS0_9RHOD</name>
<organism evidence="2">
    <name type="scientific">Timspurckia oligopyrenoides</name>
    <dbReference type="NCBI Taxonomy" id="708627"/>
    <lineage>
        <taxon>Eukaryota</taxon>
        <taxon>Rhodophyta</taxon>
        <taxon>Bangiophyceae</taxon>
        <taxon>Porphyridiales</taxon>
        <taxon>Porphyridiaceae</taxon>
        <taxon>Timspurckia</taxon>
    </lineage>
</organism>
<evidence type="ECO:0000313" key="2">
    <source>
        <dbReference type="EMBL" id="CAD8816872.1"/>
    </source>
</evidence>